<dbReference type="PANTHER" id="PTHR13440:SF7">
    <property type="entry name" value="BLOC-1 RELATED COMPLEX SUBUNIT 6"/>
    <property type="match status" value="1"/>
</dbReference>
<comment type="caution">
    <text evidence="2">The sequence shown here is derived from an EMBL/GenBank/DDBJ whole genome shotgun (WGS) entry which is preliminary data.</text>
</comment>
<organism evidence="2 3">
    <name type="scientific">Fasciola gigantica</name>
    <name type="common">Giant liver fluke</name>
    <dbReference type="NCBI Taxonomy" id="46835"/>
    <lineage>
        <taxon>Eukaryota</taxon>
        <taxon>Metazoa</taxon>
        <taxon>Spiralia</taxon>
        <taxon>Lophotrochozoa</taxon>
        <taxon>Platyhelminthes</taxon>
        <taxon>Trematoda</taxon>
        <taxon>Digenea</taxon>
        <taxon>Plagiorchiida</taxon>
        <taxon>Echinostomata</taxon>
        <taxon>Echinostomatoidea</taxon>
        <taxon>Fasciolidae</taxon>
        <taxon>Fasciola</taxon>
    </lineage>
</organism>
<proteinExistence type="predicted"/>
<dbReference type="GO" id="GO:0032418">
    <property type="term" value="P:lysosome localization"/>
    <property type="evidence" value="ECO:0007669"/>
    <property type="project" value="TreeGrafter"/>
</dbReference>
<keyword evidence="3" id="KW-1185">Reference proteome</keyword>
<dbReference type="STRING" id="46835.A0A504YQS5"/>
<dbReference type="InterPro" id="IPR019314">
    <property type="entry name" value="BORCS6"/>
</dbReference>
<accession>A0A504YQS5</accession>
<dbReference type="Proteomes" id="UP000316759">
    <property type="component" value="Unassembled WGS sequence"/>
</dbReference>
<dbReference type="EMBL" id="SUNJ01006741">
    <property type="protein sequence ID" value="TPP62526.1"/>
    <property type="molecule type" value="Genomic_DNA"/>
</dbReference>
<evidence type="ECO:0000313" key="2">
    <source>
        <dbReference type="EMBL" id="TPP62526.1"/>
    </source>
</evidence>
<dbReference type="InterPro" id="IPR046465">
    <property type="entry name" value="BORCS6_C"/>
</dbReference>
<dbReference type="AlphaFoldDB" id="A0A504YQS5"/>
<dbReference type="OrthoDB" id="21270at2759"/>
<dbReference type="Pfam" id="PF10157">
    <property type="entry name" value="BORCS6"/>
    <property type="match status" value="1"/>
</dbReference>
<dbReference type="PANTHER" id="PTHR13440">
    <property type="entry name" value="BLOC-1 RELATED COMPLEX SUBUNIT 6"/>
    <property type="match status" value="1"/>
</dbReference>
<name>A0A504YQS5_FASGI</name>
<evidence type="ECO:0000313" key="3">
    <source>
        <dbReference type="Proteomes" id="UP000316759"/>
    </source>
</evidence>
<protein>
    <recommendedName>
        <fullName evidence="1">BLOC-1-related complex subunit 6 C-terminal helix domain-containing protein</fullName>
    </recommendedName>
</protein>
<dbReference type="GO" id="GO:0099078">
    <property type="term" value="C:BORC complex"/>
    <property type="evidence" value="ECO:0007669"/>
    <property type="project" value="TreeGrafter"/>
</dbReference>
<gene>
    <name evidence="2" type="ORF">FGIG_11293</name>
</gene>
<sequence>MSGLTLDCTKVLASSVDMTCDTVDGSIKSLYALMAKCEELCKAMKNLRPMEQEIDAVKKTLDKFEEAIRSSTK</sequence>
<feature type="domain" description="BLOC-1-related complex subunit 6 C-terminal helix" evidence="1">
    <location>
        <begin position="1"/>
        <end position="65"/>
    </location>
</feature>
<evidence type="ECO:0000259" key="1">
    <source>
        <dbReference type="Pfam" id="PF10157"/>
    </source>
</evidence>
<reference evidence="2 3" key="1">
    <citation type="submission" date="2019-04" db="EMBL/GenBank/DDBJ databases">
        <title>Annotation for the trematode Fasciola gigantica.</title>
        <authorList>
            <person name="Choi Y.-J."/>
        </authorList>
    </citation>
    <scope>NUCLEOTIDE SEQUENCE [LARGE SCALE GENOMIC DNA]</scope>
    <source>
        <strain evidence="2">Uganda_cow_1</strain>
    </source>
</reference>